<dbReference type="EMBL" id="CP054139">
    <property type="protein sequence ID" value="QKJ28997.1"/>
    <property type="molecule type" value="Genomic_DNA"/>
</dbReference>
<evidence type="ECO:0008006" key="4">
    <source>
        <dbReference type="Google" id="ProtNLM"/>
    </source>
</evidence>
<dbReference type="AlphaFoldDB" id="A0A7D4TVZ9"/>
<feature type="signal peptide" evidence="1">
    <location>
        <begin position="1"/>
        <end position="21"/>
    </location>
</feature>
<name>A0A7D4TVZ9_9SPHI</name>
<feature type="chain" id="PRO_5028960936" description="Peptidase S74 domain-containing protein" evidence="1">
    <location>
        <begin position="22"/>
        <end position="497"/>
    </location>
</feature>
<accession>A0A7D4TVZ9</accession>
<protein>
    <recommendedName>
        <fullName evidence="4">Peptidase S74 domain-containing protein</fullName>
    </recommendedName>
</protein>
<dbReference type="RefSeq" id="WP_173413695.1">
    <property type="nucleotide sequence ID" value="NZ_CP054139.1"/>
</dbReference>
<reference evidence="2 3" key="1">
    <citation type="submission" date="2020-05" db="EMBL/GenBank/DDBJ databases">
        <title>Mucilaginibacter mali sp. nov.</title>
        <authorList>
            <person name="Kim H.S."/>
            <person name="Lee K.C."/>
            <person name="Suh M.K."/>
            <person name="Kim J.-S."/>
            <person name="Han K.-I."/>
            <person name="Eom M.K."/>
            <person name="Shin Y.K."/>
            <person name="Lee J.-S."/>
        </authorList>
    </citation>
    <scope>NUCLEOTIDE SEQUENCE [LARGE SCALE GENOMIC DNA]</scope>
    <source>
        <strain evidence="2 3">G2-14</strain>
    </source>
</reference>
<dbReference type="Proteomes" id="UP000505355">
    <property type="component" value="Chromosome"/>
</dbReference>
<keyword evidence="3" id="KW-1185">Reference proteome</keyword>
<dbReference type="KEGG" id="mmab:HQ865_04250"/>
<evidence type="ECO:0000313" key="3">
    <source>
        <dbReference type="Proteomes" id="UP000505355"/>
    </source>
</evidence>
<sequence length="497" mass="52992">MKKVSLAVIILLSAISFASNAQTWSGSTPGDIYYNSGNVGIGTTSPSTKLSIYDNSNTLKMPRLIKDGYYDELGLYNYSATDYYRTDLSFRRARGTAASPAASQSGDWLGSFSFWAANSGASFSNPSASIVGIVDGTPGSSYVPGKIVFQTSDGSATTTDRMTIKNNGHVAIGTGDGSDLLTVAGNTRVVAYAGNGFLGYDAATGGNHVFSLTRQSNDLALSALGGIGFSTLKTSPSASYSMFINTSGDVGIGTTSPSTKLSIYDNSNTLKMPRLIKDGYYDELGLYNYSATDYYRTDLSFRRARGTAASPAASQSGDWLGSFSFWAANSGASFSNPSASIVGIVDGTPGSSYVPGKIVFQTSDGSATTTDRMTIKNNGKVGIGTNTPDQLLSVNGTIHSKEVLVDLTGWSDYVLKPAYKLPALSAVKTYIDQNHHLPEIPAEEEIVKNGLNVGEMNKLLMKKVEELTLYLIEQNTAIETQQRQLNQLKQQLKNKQQ</sequence>
<gene>
    <name evidence="2" type="ORF">HQ865_04250</name>
</gene>
<organism evidence="2 3">
    <name type="scientific">Mucilaginibacter mali</name>
    <dbReference type="NCBI Taxonomy" id="2740462"/>
    <lineage>
        <taxon>Bacteria</taxon>
        <taxon>Pseudomonadati</taxon>
        <taxon>Bacteroidota</taxon>
        <taxon>Sphingobacteriia</taxon>
        <taxon>Sphingobacteriales</taxon>
        <taxon>Sphingobacteriaceae</taxon>
        <taxon>Mucilaginibacter</taxon>
    </lineage>
</organism>
<evidence type="ECO:0000256" key="1">
    <source>
        <dbReference type="SAM" id="SignalP"/>
    </source>
</evidence>
<keyword evidence="1" id="KW-0732">Signal</keyword>
<proteinExistence type="predicted"/>
<evidence type="ECO:0000313" key="2">
    <source>
        <dbReference type="EMBL" id="QKJ28997.1"/>
    </source>
</evidence>